<keyword evidence="11" id="KW-0223">Dioxygenase</keyword>
<evidence type="ECO:0000256" key="6">
    <source>
        <dbReference type="ARBA" id="ARBA00023239"/>
    </source>
</evidence>
<evidence type="ECO:0000256" key="5">
    <source>
        <dbReference type="ARBA" id="ARBA00022833"/>
    </source>
</evidence>
<feature type="domain" description="VOC" evidence="10">
    <location>
        <begin position="53"/>
        <end position="195"/>
    </location>
</feature>
<comment type="catalytic activity">
    <reaction evidence="9">
        <text>(R)-S-lactoylglutathione = methylglyoxal + glutathione</text>
        <dbReference type="Rhea" id="RHEA:19069"/>
        <dbReference type="ChEBI" id="CHEBI:17158"/>
        <dbReference type="ChEBI" id="CHEBI:57474"/>
        <dbReference type="ChEBI" id="CHEBI:57925"/>
        <dbReference type="EC" id="4.4.1.5"/>
    </reaction>
</comment>
<dbReference type="GeneID" id="80883988"/>
<dbReference type="NCBIfam" id="TIGR00068">
    <property type="entry name" value="glyox_I"/>
    <property type="match status" value="2"/>
</dbReference>
<evidence type="ECO:0000256" key="7">
    <source>
        <dbReference type="PIRSR" id="PIRSR604361-1"/>
    </source>
</evidence>
<evidence type="ECO:0000256" key="8">
    <source>
        <dbReference type="PIRSR" id="PIRSR604361-3"/>
    </source>
</evidence>
<dbReference type="Proteomes" id="UP001217417">
    <property type="component" value="Unassembled WGS sequence"/>
</dbReference>
<dbReference type="InterPro" id="IPR004361">
    <property type="entry name" value="Glyoxalase_1"/>
</dbReference>
<comment type="similarity">
    <text evidence="2 9">Belongs to the glyoxalase I family.</text>
</comment>
<dbReference type="InterPro" id="IPR037523">
    <property type="entry name" value="VOC_core"/>
</dbReference>
<dbReference type="SUPFAM" id="SSF54593">
    <property type="entry name" value="Glyoxalase/Bleomycin resistance protein/Dihydroxybiphenyl dioxygenase"/>
    <property type="match status" value="2"/>
</dbReference>
<evidence type="ECO:0000256" key="4">
    <source>
        <dbReference type="ARBA" id="ARBA00022723"/>
    </source>
</evidence>
<comment type="pathway">
    <text evidence="1 9">Secondary metabolite metabolism; methylglyoxal degradation; (R)-lactate from methylglyoxal: step 1/2.</text>
</comment>
<dbReference type="EMBL" id="JARPMG010000013">
    <property type="protein sequence ID" value="KAJ8096645.1"/>
    <property type="molecule type" value="Genomic_DNA"/>
</dbReference>
<accession>A0AAD7QKN0</accession>
<name>A0AAD7QKN0_9ASCO</name>
<dbReference type="PANTHER" id="PTHR10374:SF30">
    <property type="entry name" value="LACTOYLGLUTATHIONE LYASE"/>
    <property type="match status" value="1"/>
</dbReference>
<evidence type="ECO:0000259" key="10">
    <source>
        <dbReference type="PROSITE" id="PS51819"/>
    </source>
</evidence>
<comment type="function">
    <text evidence="9">Catalyzes the conversion of hemimercaptal, formed from methylglyoxal and glutathione, to S-lactoylglutathione.</text>
</comment>
<comment type="cofactor">
    <cofactor evidence="8">
        <name>Zn(2+)</name>
        <dbReference type="ChEBI" id="CHEBI:29105"/>
    </cofactor>
    <text evidence="8">Binds 1 zinc ion per subunit. In the homodimer, two zinc ions are bound between subunits.</text>
</comment>
<dbReference type="EC" id="4.4.1.5" evidence="3 9"/>
<comment type="caution">
    <text evidence="11">The sequence shown here is derived from an EMBL/GenBank/DDBJ whole genome shotgun (WGS) entry which is preliminary data.</text>
</comment>
<evidence type="ECO:0000313" key="11">
    <source>
        <dbReference type="EMBL" id="KAJ8096645.1"/>
    </source>
</evidence>
<dbReference type="GO" id="GO:0046872">
    <property type="term" value="F:metal ion binding"/>
    <property type="evidence" value="ECO:0007669"/>
    <property type="project" value="UniProtKB-UniRule"/>
</dbReference>
<feature type="binding site" evidence="8">
    <location>
        <position position="350"/>
    </location>
    <ligand>
        <name>Zn(2+)</name>
        <dbReference type="ChEBI" id="CHEBI:29105"/>
        <note>ligand shared between dimeric partners</note>
    </ligand>
</feature>
<keyword evidence="4 8" id="KW-0479">Metal-binding</keyword>
<keyword evidence="6 9" id="KW-0456">Lyase</keyword>
<dbReference type="InterPro" id="IPR004360">
    <property type="entry name" value="Glyas_Fos-R_dOase_dom"/>
</dbReference>
<organism evidence="11 12">
    <name type="scientific">Lipomyces tetrasporus</name>
    <dbReference type="NCBI Taxonomy" id="54092"/>
    <lineage>
        <taxon>Eukaryota</taxon>
        <taxon>Fungi</taxon>
        <taxon>Dikarya</taxon>
        <taxon>Ascomycota</taxon>
        <taxon>Saccharomycotina</taxon>
        <taxon>Lipomycetes</taxon>
        <taxon>Lipomycetales</taxon>
        <taxon>Lipomycetaceae</taxon>
        <taxon>Lipomyces</taxon>
    </lineage>
</organism>
<dbReference type="InterPro" id="IPR029068">
    <property type="entry name" value="Glyas_Bleomycin-R_OHBP_Dase"/>
</dbReference>
<dbReference type="GO" id="GO:0004462">
    <property type="term" value="F:lactoylglutathione lyase activity"/>
    <property type="evidence" value="ECO:0007669"/>
    <property type="project" value="UniProtKB-UniRule"/>
</dbReference>
<keyword evidence="11" id="KW-0560">Oxidoreductase</keyword>
<dbReference type="PROSITE" id="PS51819">
    <property type="entry name" value="VOC"/>
    <property type="match status" value="2"/>
</dbReference>
<dbReference type="Pfam" id="PF00903">
    <property type="entry name" value="Glyoxalase"/>
    <property type="match status" value="2"/>
</dbReference>
<feature type="binding site" evidence="8">
    <location>
        <position position="276"/>
    </location>
    <ligand>
        <name>Zn(2+)</name>
        <dbReference type="ChEBI" id="CHEBI:29105"/>
        <note>ligand shared between dimeric partners</note>
    </ligand>
</feature>
<evidence type="ECO:0000256" key="1">
    <source>
        <dbReference type="ARBA" id="ARBA00005008"/>
    </source>
</evidence>
<dbReference type="Gene3D" id="3.10.180.10">
    <property type="entry name" value="2,3-Dihydroxybiphenyl 1,2-Dioxygenase, domain 1"/>
    <property type="match status" value="2"/>
</dbReference>
<protein>
    <recommendedName>
        <fullName evidence="3 9">Lactoylglutathione lyase</fullName>
        <ecNumber evidence="3 9">4.4.1.5</ecNumber>
    </recommendedName>
    <alternativeName>
        <fullName evidence="9">Glyoxalase I</fullName>
    </alternativeName>
</protein>
<feature type="binding site" evidence="8">
    <location>
        <position position="304"/>
    </location>
    <ligand>
        <name>Zn(2+)</name>
        <dbReference type="ChEBI" id="CHEBI:29105"/>
        <note>ligand shared between dimeric partners</note>
    </ligand>
</feature>
<sequence>MFGSPIIIVRTCSTFIRSSSSIFSRRQHLGISQLYNRRFLAQLAKMTDPSTYKFNHTMLRVKDPKASLAFYQDNFGMKLIRTLDFPEAKFSLYFLVFDGPNALNAGKEWTDREGVLELTHNYGTESDPEYKVNNGNADPYRGFGHICISVDNMDLVCDKLLTSGVNFQKKLTDGRQKDIAFALDPDGYWVELIWSRVPKVESVTDPSSYRLNHTMIRVKDPEKSLKFYQDVLGMKLFRTAEHEAAKFTLYFLGYNNDPNFVINSGVGVHNFEGVLELTWNWGTEKDPEFKGYHNGNDQPQGFGHICVSVDDLDAACERFEKLGVNWKKRLTDGRMKNVAFVLDEDNYWVEVIQNEAIKKNANW</sequence>
<evidence type="ECO:0000256" key="2">
    <source>
        <dbReference type="ARBA" id="ARBA00010363"/>
    </source>
</evidence>
<dbReference type="CDD" id="cd07233">
    <property type="entry name" value="GlxI_Zn"/>
    <property type="match status" value="2"/>
</dbReference>
<feature type="domain" description="VOC" evidence="10">
    <location>
        <begin position="210"/>
        <end position="354"/>
    </location>
</feature>
<proteinExistence type="inferred from homology"/>
<dbReference type="AlphaFoldDB" id="A0AAD7QKN0"/>
<keyword evidence="5 8" id="KW-0862">Zinc</keyword>
<keyword evidence="12" id="KW-1185">Reference proteome</keyword>
<evidence type="ECO:0000256" key="9">
    <source>
        <dbReference type="RuleBase" id="RU361179"/>
    </source>
</evidence>
<dbReference type="PROSITE" id="PS00934">
    <property type="entry name" value="GLYOXALASE_I_1"/>
    <property type="match status" value="2"/>
</dbReference>
<evidence type="ECO:0000256" key="3">
    <source>
        <dbReference type="ARBA" id="ARBA00012081"/>
    </source>
</evidence>
<dbReference type="PANTHER" id="PTHR10374">
    <property type="entry name" value="LACTOYLGLUTATHIONE LYASE GLYOXALASE I"/>
    <property type="match status" value="1"/>
</dbReference>
<dbReference type="InterPro" id="IPR018146">
    <property type="entry name" value="Glyoxalase_1_CS"/>
</dbReference>
<evidence type="ECO:0000313" key="12">
    <source>
        <dbReference type="Proteomes" id="UP001217417"/>
    </source>
</evidence>
<dbReference type="RefSeq" id="XP_056040095.1">
    <property type="nucleotide sequence ID" value="XM_056188822.1"/>
</dbReference>
<feature type="active site" description="Proton donor/acceptor" evidence="7">
    <location>
        <position position="350"/>
    </location>
</feature>
<dbReference type="GO" id="GO:0051213">
    <property type="term" value="F:dioxygenase activity"/>
    <property type="evidence" value="ECO:0007669"/>
    <property type="project" value="UniProtKB-KW"/>
</dbReference>
<gene>
    <name evidence="11" type="ORF">POJ06DRAFT_263036</name>
</gene>
<reference evidence="11" key="1">
    <citation type="submission" date="2023-03" db="EMBL/GenBank/DDBJ databases">
        <title>Near-Complete genome sequence of Lipomyces tetrasporous NRRL Y-64009, an oleaginous yeast capable of growing on lignocellulosic hydrolysates.</title>
        <authorList>
            <consortium name="Lawrence Berkeley National Laboratory"/>
            <person name="Jagtap S.S."/>
            <person name="Liu J.-J."/>
            <person name="Walukiewicz H.E."/>
            <person name="Pangilinan J."/>
            <person name="Lipzen A."/>
            <person name="Ahrendt S."/>
            <person name="Koriabine M."/>
            <person name="Cobaugh K."/>
            <person name="Salamov A."/>
            <person name="Yoshinaga Y."/>
            <person name="Ng V."/>
            <person name="Daum C."/>
            <person name="Grigoriev I.V."/>
            <person name="Slininger P.J."/>
            <person name="Dien B.S."/>
            <person name="Jin Y.-S."/>
            <person name="Rao C.V."/>
        </authorList>
    </citation>
    <scope>NUCLEOTIDE SEQUENCE</scope>
    <source>
        <strain evidence="11">NRRL Y-64009</strain>
    </source>
</reference>
<dbReference type="PROSITE" id="PS00935">
    <property type="entry name" value="GLYOXALASE_I_2"/>
    <property type="match status" value="2"/>
</dbReference>